<protein>
    <submittedName>
        <fullName evidence="4">Peptidase C14</fullName>
    </submittedName>
</protein>
<evidence type="ECO:0000256" key="1">
    <source>
        <dbReference type="ARBA" id="ARBA00009005"/>
    </source>
</evidence>
<evidence type="ECO:0000313" key="4">
    <source>
        <dbReference type="EMBL" id="GAN05104.1"/>
    </source>
</evidence>
<name>A0A0C9MCJ3_9FUNG</name>
<dbReference type="GO" id="GO:0004197">
    <property type="term" value="F:cysteine-type endopeptidase activity"/>
    <property type="evidence" value="ECO:0007669"/>
    <property type="project" value="InterPro"/>
</dbReference>
<accession>A0A0C9MCJ3</accession>
<dbReference type="GO" id="GO:0005737">
    <property type="term" value="C:cytoplasm"/>
    <property type="evidence" value="ECO:0007669"/>
    <property type="project" value="TreeGrafter"/>
</dbReference>
<dbReference type="GO" id="GO:0006508">
    <property type="term" value="P:proteolysis"/>
    <property type="evidence" value="ECO:0007669"/>
    <property type="project" value="InterPro"/>
</dbReference>
<keyword evidence="5" id="KW-1185">Reference proteome</keyword>
<reference evidence="4" key="1">
    <citation type="submission" date="2014-09" db="EMBL/GenBank/DDBJ databases">
        <title>Draft genome sequence of an oleaginous Mucoromycotina fungus Mucor ambiguus NBRC6742.</title>
        <authorList>
            <person name="Takeda I."/>
            <person name="Yamane N."/>
            <person name="Morita T."/>
            <person name="Tamano K."/>
            <person name="Machida M."/>
            <person name="Baker S."/>
            <person name="Koike H."/>
        </authorList>
    </citation>
    <scope>NUCLEOTIDE SEQUENCE</scope>
    <source>
        <strain evidence="4">NBRC 6742</strain>
    </source>
</reference>
<feature type="region of interest" description="Disordered" evidence="2">
    <location>
        <begin position="1"/>
        <end position="98"/>
    </location>
</feature>
<dbReference type="Pfam" id="PF00656">
    <property type="entry name" value="Peptidase_C14"/>
    <property type="match status" value="1"/>
</dbReference>
<evidence type="ECO:0000313" key="5">
    <source>
        <dbReference type="Proteomes" id="UP000053815"/>
    </source>
</evidence>
<proteinExistence type="inferred from homology"/>
<sequence length="366" mass="41357">MDNYGYPTLERNQDDQEEESYQSSSSFHKTIHHTSSYSSSSYGYSSYADGAEDGNDSNDPQFTEEDYNRPNPNYPQPPESKHNPGPDPVEYGGMATHHSENVPGNEFFLHVDPTVENDEPEFELSNSNIKDFLTTLYGFKEEDMVILTDDREEEKFRPTRNNIIAAMQWLVNDAEPDDSFFFHYSGHGGRVHDVHSDEDDNFDETIYPLDFQEFEGDSGQLKDDYSTRGEIKEQNLFKHAGQGIFSAGIAYARGDKDGALSSIMSLGKQLMEARNVSDQARRKNTSQADVIMFSGCKDDQTSADANEAGKATGAMSHAFTTTLRKNPNQSYQELLNSVRDILRDKYSQRPQMSSSHPIDVNLEFQC</sequence>
<dbReference type="STRING" id="91626.A0A0C9MCJ3"/>
<dbReference type="InterPro" id="IPR011600">
    <property type="entry name" value="Pept_C14_caspase"/>
</dbReference>
<feature type="domain" description="Peptidase C14 caspase" evidence="3">
    <location>
        <begin position="128"/>
        <end position="357"/>
    </location>
</feature>
<dbReference type="AlphaFoldDB" id="A0A0C9MCJ3"/>
<dbReference type="PANTHER" id="PTHR48104">
    <property type="entry name" value="METACASPASE-4"/>
    <property type="match status" value="1"/>
</dbReference>
<feature type="compositionally biased region" description="Low complexity" evidence="2">
    <location>
        <begin position="35"/>
        <end position="47"/>
    </location>
</feature>
<comment type="similarity">
    <text evidence="1">Belongs to the peptidase C14B family.</text>
</comment>
<dbReference type="InterPro" id="IPR050452">
    <property type="entry name" value="Metacaspase"/>
</dbReference>
<evidence type="ECO:0000259" key="3">
    <source>
        <dbReference type="Pfam" id="PF00656"/>
    </source>
</evidence>
<dbReference type="PANTHER" id="PTHR48104:SF30">
    <property type="entry name" value="METACASPASE-1"/>
    <property type="match status" value="1"/>
</dbReference>
<dbReference type="OrthoDB" id="3223806at2759"/>
<organism evidence="4">
    <name type="scientific">Mucor ambiguus</name>
    <dbReference type="NCBI Taxonomy" id="91626"/>
    <lineage>
        <taxon>Eukaryota</taxon>
        <taxon>Fungi</taxon>
        <taxon>Fungi incertae sedis</taxon>
        <taxon>Mucoromycota</taxon>
        <taxon>Mucoromycotina</taxon>
        <taxon>Mucoromycetes</taxon>
        <taxon>Mucorales</taxon>
        <taxon>Mucorineae</taxon>
        <taxon>Mucoraceae</taxon>
        <taxon>Mucor</taxon>
    </lineage>
</organism>
<evidence type="ECO:0000256" key="2">
    <source>
        <dbReference type="SAM" id="MobiDB-lite"/>
    </source>
</evidence>
<gene>
    <name evidence="4" type="ORF">MAM1_0082d04573</name>
</gene>
<dbReference type="EMBL" id="DF836371">
    <property type="protein sequence ID" value="GAN05104.1"/>
    <property type="molecule type" value="Genomic_DNA"/>
</dbReference>
<dbReference type="Proteomes" id="UP000053815">
    <property type="component" value="Unassembled WGS sequence"/>
</dbReference>
<dbReference type="Gene3D" id="3.40.50.12660">
    <property type="match status" value="1"/>
</dbReference>